<sequence>MVALKHGSLGAGGANDDDDDDDADDAGSVITRVLDAVLRFNHLDGVRMVSMRCEAEITTTGRDDIVPLFDREWIAEEFQSKEVAFVPFGWSPAFGTFSSTATPACFERIVNRIERNTSAQNRHIRFVSFGSWDASTIFASPPTDSQKVDKVARIYSVLKFAIWIDKSQWK</sequence>
<evidence type="ECO:0000313" key="2">
    <source>
        <dbReference type="Proteomes" id="UP001489719"/>
    </source>
</evidence>
<protein>
    <submittedName>
        <fullName evidence="1">Uncharacterized protein</fullName>
    </submittedName>
</protein>
<proteinExistence type="predicted"/>
<comment type="caution">
    <text evidence="1">The sequence shown here is derived from an EMBL/GenBank/DDBJ whole genome shotgun (WGS) entry which is preliminary data.</text>
</comment>
<name>A0ACC3TFI4_9ASCO</name>
<gene>
    <name evidence="1" type="ORF">V1517DRAFT_331838</name>
</gene>
<keyword evidence="2" id="KW-1185">Reference proteome</keyword>
<dbReference type="EMBL" id="MU970172">
    <property type="protein sequence ID" value="KAK9319631.1"/>
    <property type="molecule type" value="Genomic_DNA"/>
</dbReference>
<organism evidence="1 2">
    <name type="scientific">Lipomyces orientalis</name>
    <dbReference type="NCBI Taxonomy" id="1233043"/>
    <lineage>
        <taxon>Eukaryota</taxon>
        <taxon>Fungi</taxon>
        <taxon>Dikarya</taxon>
        <taxon>Ascomycota</taxon>
        <taxon>Saccharomycotina</taxon>
        <taxon>Lipomycetes</taxon>
        <taxon>Lipomycetales</taxon>
        <taxon>Lipomycetaceae</taxon>
        <taxon>Lipomyces</taxon>
    </lineage>
</organism>
<accession>A0ACC3TFI4</accession>
<dbReference type="Proteomes" id="UP001489719">
    <property type="component" value="Unassembled WGS sequence"/>
</dbReference>
<evidence type="ECO:0000313" key="1">
    <source>
        <dbReference type="EMBL" id="KAK9319631.1"/>
    </source>
</evidence>
<reference evidence="2" key="1">
    <citation type="journal article" date="2024" name="Front. Bioeng. Biotechnol.">
        <title>Genome-scale model development and genomic sequencing of the oleaginous clade Lipomyces.</title>
        <authorList>
            <person name="Czajka J.J."/>
            <person name="Han Y."/>
            <person name="Kim J."/>
            <person name="Mondo S.J."/>
            <person name="Hofstad B.A."/>
            <person name="Robles A."/>
            <person name="Haridas S."/>
            <person name="Riley R."/>
            <person name="LaButti K."/>
            <person name="Pangilinan J."/>
            <person name="Andreopoulos W."/>
            <person name="Lipzen A."/>
            <person name="Yan J."/>
            <person name="Wang M."/>
            <person name="Ng V."/>
            <person name="Grigoriev I.V."/>
            <person name="Spatafora J.W."/>
            <person name="Magnuson J.K."/>
            <person name="Baker S.E."/>
            <person name="Pomraning K.R."/>
        </authorList>
    </citation>
    <scope>NUCLEOTIDE SEQUENCE [LARGE SCALE GENOMIC DNA]</scope>
    <source>
        <strain evidence="2">CBS 10300</strain>
    </source>
</reference>